<organism evidence="5 6">
    <name type="scientific">Streptomyces clavuligerus</name>
    <dbReference type="NCBI Taxonomy" id="1901"/>
    <lineage>
        <taxon>Bacteria</taxon>
        <taxon>Bacillati</taxon>
        <taxon>Actinomycetota</taxon>
        <taxon>Actinomycetes</taxon>
        <taxon>Kitasatosporales</taxon>
        <taxon>Streptomycetaceae</taxon>
        <taxon>Streptomyces</taxon>
    </lineage>
</organism>
<keyword evidence="6" id="KW-1185">Reference proteome</keyword>
<dbReference type="FunFam" id="3.30.300.30:FF:000008">
    <property type="entry name" value="2,3-dihydroxybenzoate-AMP ligase"/>
    <property type="match status" value="1"/>
</dbReference>
<dbReference type="InterPro" id="IPR042099">
    <property type="entry name" value="ANL_N_sf"/>
</dbReference>
<protein>
    <submittedName>
        <fullName evidence="5">Acyl-CoA synthetase</fullName>
        <ecNumber evidence="5">6.2.1.-</ecNumber>
    </submittedName>
</protein>
<dbReference type="KEGG" id="sclf:BB341_04020"/>
<evidence type="ECO:0000256" key="2">
    <source>
        <dbReference type="ARBA" id="ARBA00022598"/>
    </source>
</evidence>
<proteinExistence type="inferred from homology"/>
<dbReference type="InterPro" id="IPR045851">
    <property type="entry name" value="AMP-bd_C_sf"/>
</dbReference>
<accession>B5GRM4</accession>
<dbReference type="InterPro" id="IPR025110">
    <property type="entry name" value="AMP-bd_C"/>
</dbReference>
<dbReference type="EMBL" id="CM000913">
    <property type="protein sequence ID" value="EFG10060.1"/>
    <property type="molecule type" value="Genomic_DNA"/>
</dbReference>
<evidence type="ECO:0000259" key="3">
    <source>
        <dbReference type="Pfam" id="PF00501"/>
    </source>
</evidence>
<dbReference type="eggNOG" id="COG0318">
    <property type="taxonomic scope" value="Bacteria"/>
</dbReference>
<dbReference type="GO" id="GO:0006631">
    <property type="term" value="P:fatty acid metabolic process"/>
    <property type="evidence" value="ECO:0007669"/>
    <property type="project" value="TreeGrafter"/>
</dbReference>
<feature type="domain" description="AMP-binding enzyme C-terminal" evidence="4">
    <location>
        <begin position="469"/>
        <end position="545"/>
    </location>
</feature>
<dbReference type="STRING" id="1901.BB341_04020"/>
<dbReference type="PROSITE" id="PS00455">
    <property type="entry name" value="AMP_BINDING"/>
    <property type="match status" value="1"/>
</dbReference>
<feature type="domain" description="AMP-dependent synthetase/ligase" evidence="3">
    <location>
        <begin position="35"/>
        <end position="418"/>
    </location>
</feature>
<name>B5GRM4_STRCL</name>
<dbReference type="InterPro" id="IPR020845">
    <property type="entry name" value="AMP-binding_CS"/>
</dbReference>
<evidence type="ECO:0000256" key="1">
    <source>
        <dbReference type="ARBA" id="ARBA00006432"/>
    </source>
</evidence>
<dbReference type="Gene3D" id="3.40.50.12780">
    <property type="entry name" value="N-terminal domain of ligase-like"/>
    <property type="match status" value="1"/>
</dbReference>
<dbReference type="SUPFAM" id="SSF56801">
    <property type="entry name" value="Acetyl-CoA synthetase-like"/>
    <property type="match status" value="1"/>
</dbReference>
<reference evidence="5 6" key="1">
    <citation type="journal article" date="2010" name="Genome Biol. Evol.">
        <title>The sequence of a 1.8-mb bacterial linear plasmid reveals a rich evolutionary reservoir of secondary metabolic pathways.</title>
        <authorList>
            <person name="Medema M.H."/>
            <person name="Trefzer A."/>
            <person name="Kovalchuk A."/>
            <person name="van den Berg M."/>
            <person name="Mueller U."/>
            <person name="Heijne W."/>
            <person name="Wu L."/>
            <person name="Alam M.T."/>
            <person name="Ronning C.M."/>
            <person name="Nierman W.C."/>
            <person name="Bovenberg R.A.L."/>
            <person name="Breitling R."/>
            <person name="Takano E."/>
        </authorList>
    </citation>
    <scope>NUCLEOTIDE SEQUENCE [LARGE SCALE GENOMIC DNA]</scope>
    <source>
        <strain evidence="6">ATCC 27064 / DSM 738 / JCM 4710 / NBRC 13307 / NCIMB 12785 / NRRL 3585 / VKM Ac-602</strain>
    </source>
</reference>
<dbReference type="FunFam" id="3.40.50.12780:FF:000003">
    <property type="entry name" value="Long-chain-fatty-acid--CoA ligase FadD"/>
    <property type="match status" value="1"/>
</dbReference>
<dbReference type="GeneID" id="93728579"/>
<dbReference type="Pfam" id="PF13193">
    <property type="entry name" value="AMP-binding_C"/>
    <property type="match status" value="1"/>
</dbReference>
<dbReference type="OrthoDB" id="9803968at2"/>
<dbReference type="Pfam" id="PF00501">
    <property type="entry name" value="AMP-binding"/>
    <property type="match status" value="1"/>
</dbReference>
<evidence type="ECO:0000313" key="6">
    <source>
        <dbReference type="Proteomes" id="UP000002357"/>
    </source>
</evidence>
<dbReference type="PANTHER" id="PTHR43201:SF5">
    <property type="entry name" value="MEDIUM-CHAIN ACYL-COA LIGASE ACSF2, MITOCHONDRIAL"/>
    <property type="match status" value="1"/>
</dbReference>
<dbReference type="EC" id="6.2.1.-" evidence="5"/>
<evidence type="ECO:0000313" key="5">
    <source>
        <dbReference type="EMBL" id="EFG10060.1"/>
    </source>
</evidence>
<dbReference type="RefSeq" id="WP_003954450.1">
    <property type="nucleotide sequence ID" value="NZ_CM000913.1"/>
</dbReference>
<dbReference type="Gene3D" id="3.30.300.30">
    <property type="match status" value="1"/>
</dbReference>
<keyword evidence="2 5" id="KW-0436">Ligase</keyword>
<gene>
    <name evidence="5" type="ORF">SCLAV_4987</name>
</gene>
<dbReference type="AlphaFoldDB" id="B5GRM4"/>
<dbReference type="Proteomes" id="UP000002357">
    <property type="component" value="Chromosome"/>
</dbReference>
<dbReference type="PANTHER" id="PTHR43201">
    <property type="entry name" value="ACYL-COA SYNTHETASE"/>
    <property type="match status" value="1"/>
</dbReference>
<sequence>MTTGATADGPGAALSYTHGTGTTPLLGETIGHNLDRAVAAHPGREALVVAGGGPRWTYAEFGAAVAELARAFLGIGVAKGDRVGIWAVNCPEWVLTQYATARIGAILVNINPAYRSHELAYVLNQSGVSVLCASTAHRTSDYRAMVEEVRADCPRLRAVHYIGRTGEQGAADGLGATGWDTLLAAAAAVSPGDLAAREATLSCDDPVNIQYTSGTTGFPKGATLSHHNILNNGYFVGETLGYTERDRICIPVPFYHCFGMVMGNLAATSHGACMVIPAPSFDPAATLRAVADERCTSLYGVPTMFIAELALPDFAAYDLGSLRTGIMAGSPCPVEVMKRVVTEMHMAEVSICYGMTETSPVSTQTRREDDLERRTGTVGRVLPHVEVKVIDPDTGTVLPRGRAGELCTRGYGVMIGYWGEPERSAEAVDTGRWMHTGDLAVMRPDGYVQIVGRIKDMIIRGGENIYPREIEEFLHAHPKISDVQVVGVPDERYGEEILACVIPRDPADPPTQDEVTAFCRDRLAHFKIPRRVEILDAFPMTVSGKVRKVELRERYAAGPEGTG</sequence>
<evidence type="ECO:0000259" key="4">
    <source>
        <dbReference type="Pfam" id="PF13193"/>
    </source>
</evidence>
<dbReference type="CDD" id="cd05917">
    <property type="entry name" value="FACL_like_2"/>
    <property type="match status" value="1"/>
</dbReference>
<dbReference type="InterPro" id="IPR000873">
    <property type="entry name" value="AMP-dep_synth/lig_dom"/>
</dbReference>
<comment type="similarity">
    <text evidence="1">Belongs to the ATP-dependent AMP-binding enzyme family.</text>
</comment>
<dbReference type="GO" id="GO:0031956">
    <property type="term" value="F:medium-chain fatty acid-CoA ligase activity"/>
    <property type="evidence" value="ECO:0007669"/>
    <property type="project" value="TreeGrafter"/>
</dbReference>